<keyword evidence="1" id="KW-0472">Membrane</keyword>
<accession>A0ABP9D7N5</accession>
<protein>
    <submittedName>
        <fullName evidence="2">Uncharacterized protein</fullName>
    </submittedName>
</protein>
<name>A0ABP9D7N5_9ACTN</name>
<keyword evidence="1" id="KW-1133">Transmembrane helix</keyword>
<evidence type="ECO:0000313" key="3">
    <source>
        <dbReference type="Proteomes" id="UP001500839"/>
    </source>
</evidence>
<gene>
    <name evidence="2" type="ORF">GCM10023353_38770</name>
</gene>
<evidence type="ECO:0000313" key="2">
    <source>
        <dbReference type="EMBL" id="GAA4825875.1"/>
    </source>
</evidence>
<evidence type="ECO:0000256" key="1">
    <source>
        <dbReference type="SAM" id="Phobius"/>
    </source>
</evidence>
<dbReference type="Proteomes" id="UP001500839">
    <property type="component" value="Unassembled WGS sequence"/>
</dbReference>
<reference evidence="3" key="1">
    <citation type="journal article" date="2019" name="Int. J. Syst. Evol. Microbiol.">
        <title>The Global Catalogue of Microorganisms (GCM) 10K type strain sequencing project: providing services to taxonomists for standard genome sequencing and annotation.</title>
        <authorList>
            <consortium name="The Broad Institute Genomics Platform"/>
            <consortium name="The Broad Institute Genome Sequencing Center for Infectious Disease"/>
            <person name="Wu L."/>
            <person name="Ma J."/>
        </authorList>
    </citation>
    <scope>NUCLEOTIDE SEQUENCE [LARGE SCALE GENOMIC DNA]</scope>
    <source>
        <strain evidence="3">JCM 18542</strain>
    </source>
</reference>
<keyword evidence="1" id="KW-0812">Transmembrane</keyword>
<comment type="caution">
    <text evidence="2">The sequence shown here is derived from an EMBL/GenBank/DDBJ whole genome shotgun (WGS) entry which is preliminary data.</text>
</comment>
<keyword evidence="3" id="KW-1185">Reference proteome</keyword>
<dbReference type="EMBL" id="BAABKQ010000002">
    <property type="protein sequence ID" value="GAA4825875.1"/>
    <property type="molecule type" value="Genomic_DNA"/>
</dbReference>
<sequence>MGVVMGIVDSLRRMAASIPMSLGRFVVASLVLIGAGLVIAKSQNAPGR</sequence>
<feature type="transmembrane region" description="Helical" evidence="1">
    <location>
        <begin position="21"/>
        <end position="40"/>
    </location>
</feature>
<organism evidence="2 3">
    <name type="scientific">Tomitella cavernea</name>
    <dbReference type="NCBI Taxonomy" id="1387982"/>
    <lineage>
        <taxon>Bacteria</taxon>
        <taxon>Bacillati</taxon>
        <taxon>Actinomycetota</taxon>
        <taxon>Actinomycetes</taxon>
        <taxon>Mycobacteriales</taxon>
        <taxon>Tomitella</taxon>
    </lineage>
</organism>
<proteinExistence type="predicted"/>